<evidence type="ECO:0000259" key="1">
    <source>
        <dbReference type="PROSITE" id="PS51910"/>
    </source>
</evidence>
<proteinExistence type="predicted"/>
<dbReference type="RefSeq" id="WP_093754622.1">
    <property type="nucleotide sequence ID" value="NZ_FNNG01000016.1"/>
</dbReference>
<keyword evidence="3" id="KW-1185">Reference proteome</keyword>
<dbReference type="SUPFAM" id="SSF55383">
    <property type="entry name" value="Copper amine oxidase, domain N"/>
    <property type="match status" value="1"/>
</dbReference>
<evidence type="ECO:0000313" key="2">
    <source>
        <dbReference type="EMBL" id="SDX69124.1"/>
    </source>
</evidence>
<feature type="domain" description="GH18" evidence="1">
    <location>
        <begin position="238"/>
        <end position="552"/>
    </location>
</feature>
<dbReference type="Pfam" id="PF00704">
    <property type="entry name" value="Glyco_hydro_18"/>
    <property type="match status" value="1"/>
</dbReference>
<dbReference type="InterPro" id="IPR029070">
    <property type="entry name" value="Chitinase_insertion_sf"/>
</dbReference>
<reference evidence="2 3" key="1">
    <citation type="submission" date="2016-10" db="EMBL/GenBank/DDBJ databases">
        <authorList>
            <person name="de Groot N.N."/>
        </authorList>
    </citation>
    <scope>NUCLEOTIDE SEQUENCE [LARGE SCALE GENOMIC DNA]</scope>
    <source>
        <strain evidence="2 3">DSM 23310</strain>
    </source>
</reference>
<dbReference type="InterPro" id="IPR003646">
    <property type="entry name" value="SH3-like_bac-type"/>
</dbReference>
<dbReference type="PANTHER" id="PTHR46066">
    <property type="entry name" value="CHITINASE DOMAIN-CONTAINING PROTEIN 1 FAMILY MEMBER"/>
    <property type="match status" value="1"/>
</dbReference>
<dbReference type="Gene3D" id="3.20.20.80">
    <property type="entry name" value="Glycosidases"/>
    <property type="match status" value="1"/>
</dbReference>
<dbReference type="Proteomes" id="UP000198828">
    <property type="component" value="Unassembled WGS sequence"/>
</dbReference>
<dbReference type="SMART" id="SM00636">
    <property type="entry name" value="Glyco_18"/>
    <property type="match status" value="1"/>
</dbReference>
<dbReference type="InterPro" id="IPR036582">
    <property type="entry name" value="Mao_N_sf"/>
</dbReference>
<dbReference type="Pfam" id="PF08239">
    <property type="entry name" value="SH3_3"/>
    <property type="match status" value="1"/>
</dbReference>
<dbReference type="Gene3D" id="2.30.30.40">
    <property type="entry name" value="SH3 Domains"/>
    <property type="match status" value="1"/>
</dbReference>
<dbReference type="InterPro" id="IPR012854">
    <property type="entry name" value="Cu_amine_oxidase-like_N"/>
</dbReference>
<dbReference type="GO" id="GO:0005975">
    <property type="term" value="P:carbohydrate metabolic process"/>
    <property type="evidence" value="ECO:0007669"/>
    <property type="project" value="InterPro"/>
</dbReference>
<dbReference type="InterPro" id="IPR001223">
    <property type="entry name" value="Glyco_hydro18_cat"/>
</dbReference>
<gene>
    <name evidence="2" type="ORF">SAMN05660923_02747</name>
</gene>
<dbReference type="OrthoDB" id="9775889at2"/>
<dbReference type="SUPFAM" id="SSF51445">
    <property type="entry name" value="(Trans)glycosidases"/>
    <property type="match status" value="1"/>
</dbReference>
<protein>
    <submittedName>
        <fullName evidence="2">SH3 domain-containing protein</fullName>
    </submittedName>
</protein>
<sequence length="552" mass="64066">MKKLLVILLVLYIVGTSFYFIYLNAENQEVISISDDIYLVIGDKLLIEDNPVILQEGAIYILLDSLKENLDPNLYYDEKDEIVIFTDNEKVLRFIIGENKGSRNHREFLTKHPIIKVEDRIYIPDEILILHYGFNINYFEETNAVIIEHPDYRYPLGEVIMEGGDIRLSFDKKSPILLKDLPVGTAVVVFEELKDWYKVRTFEGIIGYMEKKYLKIDLTTNIHKVEQEPKSNWNGRIINLTWDYTHGKMVTIDEVKPIHGLNVISPTWFSIVDEKGDILDKGNYEYVNKYKSLGYEIWPLINNGFNPDLTHKLLSSSKLREEIIEDILKLYQSYNVDGINIDFENVYLKDKDILTQFVRELYPVFREKGMTVTMDITPISTSENWSLSFDRGRLSEVVDYLILMAYDQHWAASPVAGSVAQYNWVEKSIEDVLAQVPNEKLILGIPFYTRLWKIEEIDGEAKISSQALSMELANKFIRENTIELEWDEGSSQYYGETSIDGIIYKIWLEDANSIELKSSLVNKYNLAGIASWRKGFETEDIWPAISEVIKLN</sequence>
<dbReference type="EMBL" id="FNNG01000016">
    <property type="protein sequence ID" value="SDX69124.1"/>
    <property type="molecule type" value="Genomic_DNA"/>
</dbReference>
<dbReference type="GO" id="GO:0008061">
    <property type="term" value="F:chitin binding"/>
    <property type="evidence" value="ECO:0007669"/>
    <property type="project" value="InterPro"/>
</dbReference>
<dbReference type="PROSITE" id="PS51910">
    <property type="entry name" value="GH18_2"/>
    <property type="match status" value="1"/>
</dbReference>
<dbReference type="Gene3D" id="3.10.50.10">
    <property type="match status" value="1"/>
</dbReference>
<dbReference type="PANTHER" id="PTHR46066:SF2">
    <property type="entry name" value="CHITINASE DOMAIN-CONTAINING PROTEIN 1"/>
    <property type="match status" value="1"/>
</dbReference>
<evidence type="ECO:0000313" key="3">
    <source>
        <dbReference type="Proteomes" id="UP000198828"/>
    </source>
</evidence>
<dbReference type="Pfam" id="PF07833">
    <property type="entry name" value="Cu_amine_oxidN1"/>
    <property type="match status" value="1"/>
</dbReference>
<organism evidence="2 3">
    <name type="scientific">Tepidimicrobium xylanilyticum</name>
    <dbReference type="NCBI Taxonomy" id="1123352"/>
    <lineage>
        <taxon>Bacteria</taxon>
        <taxon>Bacillati</taxon>
        <taxon>Bacillota</taxon>
        <taxon>Tissierellia</taxon>
        <taxon>Tissierellales</taxon>
        <taxon>Tepidimicrobiaceae</taxon>
        <taxon>Tepidimicrobium</taxon>
    </lineage>
</organism>
<dbReference type="InterPro" id="IPR017853">
    <property type="entry name" value="GH"/>
</dbReference>
<name>A0A1H3DTX7_9FIRM</name>
<dbReference type="AlphaFoldDB" id="A0A1H3DTX7"/>
<accession>A0A1H3DTX7</accession>
<dbReference type="InterPro" id="IPR011583">
    <property type="entry name" value="Chitinase_II/V-like_cat"/>
</dbReference>